<gene>
    <name evidence="2" type="ORF">HNO88_002041</name>
</gene>
<feature type="domain" description="AB hydrolase-1" evidence="1">
    <location>
        <begin position="34"/>
        <end position="171"/>
    </location>
</feature>
<dbReference type="Pfam" id="PF00561">
    <property type="entry name" value="Abhydrolase_1"/>
    <property type="match status" value="1"/>
</dbReference>
<evidence type="ECO:0000313" key="2">
    <source>
        <dbReference type="EMBL" id="MBB4858715.1"/>
    </source>
</evidence>
<dbReference type="InterPro" id="IPR000073">
    <property type="entry name" value="AB_hydrolase_1"/>
</dbReference>
<dbReference type="PANTHER" id="PTHR43798">
    <property type="entry name" value="MONOACYLGLYCEROL LIPASE"/>
    <property type="match status" value="1"/>
</dbReference>
<dbReference type="Proteomes" id="UP000555448">
    <property type="component" value="Unassembled WGS sequence"/>
</dbReference>
<dbReference type="RefSeq" id="WP_184244627.1">
    <property type="nucleotide sequence ID" value="NZ_JACHLR010000007.1"/>
</dbReference>
<organism evidence="2 3">
    <name type="scientific">Novosphingobium chloroacetimidivorans</name>
    <dbReference type="NCBI Taxonomy" id="1428314"/>
    <lineage>
        <taxon>Bacteria</taxon>
        <taxon>Pseudomonadati</taxon>
        <taxon>Pseudomonadota</taxon>
        <taxon>Alphaproteobacteria</taxon>
        <taxon>Sphingomonadales</taxon>
        <taxon>Sphingomonadaceae</taxon>
        <taxon>Novosphingobium</taxon>
    </lineage>
</organism>
<dbReference type="PANTHER" id="PTHR43798:SF33">
    <property type="entry name" value="HYDROLASE, PUTATIVE (AFU_ORTHOLOGUE AFUA_2G14860)-RELATED"/>
    <property type="match status" value="1"/>
</dbReference>
<accession>A0A7W7K9J8</accession>
<dbReference type="Gene3D" id="3.40.50.1820">
    <property type="entry name" value="alpha/beta hydrolase"/>
    <property type="match status" value="1"/>
</dbReference>
<protein>
    <submittedName>
        <fullName evidence="2">Pimeloyl-ACP methyl ester carboxylesterase</fullName>
    </submittedName>
</protein>
<dbReference type="PRINTS" id="PR00111">
    <property type="entry name" value="ABHYDROLASE"/>
</dbReference>
<name>A0A7W7K9J8_9SPHN</name>
<sequence length="285" mass="30342">MNAISPSHPPYPRRHYADGPFGQVHFQVLGKGVPLVLLHQAPMTSGQFDSGYAPLAERGLMAIGIDMLGFGMSDPAPGVPTVTDFAQVVPAVLDALGIERAALLGHHTGALAANEAAIAFPERITALILNGPLLVSSEDRAKFLAPGGMNDWEQGFRGQEHAAHLVQLFDIRDHMAAGSIGYDRLSDYVVQAMIGRGAFWHGHHAAYMYDQAERLPLITQPTLIFSNTGDEIYPHAEAAHGIRPDFAFAALEGGGVDIVDQQPEAWADIVAGFLNAVGVGALVKA</sequence>
<evidence type="ECO:0000259" key="1">
    <source>
        <dbReference type="Pfam" id="PF00561"/>
    </source>
</evidence>
<comment type="caution">
    <text evidence="2">The sequence shown here is derived from an EMBL/GenBank/DDBJ whole genome shotgun (WGS) entry which is preliminary data.</text>
</comment>
<dbReference type="InterPro" id="IPR050266">
    <property type="entry name" value="AB_hydrolase_sf"/>
</dbReference>
<dbReference type="AlphaFoldDB" id="A0A7W7K9J8"/>
<reference evidence="2 3" key="1">
    <citation type="submission" date="2020-08" db="EMBL/GenBank/DDBJ databases">
        <title>Functional genomics of gut bacteria from endangered species of beetles.</title>
        <authorList>
            <person name="Carlos-Shanley C."/>
        </authorList>
    </citation>
    <scope>NUCLEOTIDE SEQUENCE [LARGE SCALE GENOMIC DNA]</scope>
    <source>
        <strain evidence="2 3">S00245</strain>
    </source>
</reference>
<dbReference type="GO" id="GO:0016020">
    <property type="term" value="C:membrane"/>
    <property type="evidence" value="ECO:0007669"/>
    <property type="project" value="TreeGrafter"/>
</dbReference>
<dbReference type="SUPFAM" id="SSF53474">
    <property type="entry name" value="alpha/beta-Hydrolases"/>
    <property type="match status" value="1"/>
</dbReference>
<dbReference type="EMBL" id="JACHLR010000007">
    <property type="protein sequence ID" value="MBB4858715.1"/>
    <property type="molecule type" value="Genomic_DNA"/>
</dbReference>
<proteinExistence type="predicted"/>
<dbReference type="InterPro" id="IPR029058">
    <property type="entry name" value="AB_hydrolase_fold"/>
</dbReference>
<keyword evidence="3" id="KW-1185">Reference proteome</keyword>
<evidence type="ECO:0000313" key="3">
    <source>
        <dbReference type="Proteomes" id="UP000555448"/>
    </source>
</evidence>